<evidence type="ECO:0000256" key="1">
    <source>
        <dbReference type="SAM" id="MobiDB-lite"/>
    </source>
</evidence>
<keyword evidence="3" id="KW-0012">Acyltransferase</keyword>
<keyword evidence="4" id="KW-1185">Reference proteome</keyword>
<dbReference type="EMBL" id="QJSP01000018">
    <property type="protein sequence ID" value="PYE13110.1"/>
    <property type="molecule type" value="Genomic_DNA"/>
</dbReference>
<proteinExistence type="predicted"/>
<evidence type="ECO:0000313" key="3">
    <source>
        <dbReference type="EMBL" id="PYE13110.1"/>
    </source>
</evidence>
<dbReference type="AlphaFoldDB" id="A0A318RI69"/>
<gene>
    <name evidence="3" type="ORF">DFR67_11849</name>
</gene>
<dbReference type="RefSeq" id="WP_110472110.1">
    <property type="nucleotide sequence ID" value="NZ_QJSP01000018.1"/>
</dbReference>
<dbReference type="OrthoDB" id="4506402at2"/>
<evidence type="ECO:0000313" key="4">
    <source>
        <dbReference type="Proteomes" id="UP000247591"/>
    </source>
</evidence>
<dbReference type="Proteomes" id="UP000247591">
    <property type="component" value="Unassembled WGS sequence"/>
</dbReference>
<organism evidence="3 4">
    <name type="scientific">Williamsia limnetica</name>
    <dbReference type="NCBI Taxonomy" id="882452"/>
    <lineage>
        <taxon>Bacteria</taxon>
        <taxon>Bacillati</taxon>
        <taxon>Actinomycetota</taxon>
        <taxon>Actinomycetes</taxon>
        <taxon>Mycobacteriales</taxon>
        <taxon>Nocardiaceae</taxon>
        <taxon>Williamsia</taxon>
    </lineage>
</organism>
<name>A0A318RI69_WILLI</name>
<dbReference type="SUPFAM" id="SSF52777">
    <property type="entry name" value="CoA-dependent acyltransferases"/>
    <property type="match status" value="1"/>
</dbReference>
<feature type="domain" description="O-acyltransferase WSD1-like N-terminal" evidence="2">
    <location>
        <begin position="6"/>
        <end position="264"/>
    </location>
</feature>
<dbReference type="GO" id="GO:0004144">
    <property type="term" value="F:diacylglycerol O-acyltransferase activity"/>
    <property type="evidence" value="ECO:0007669"/>
    <property type="project" value="InterPro"/>
</dbReference>
<evidence type="ECO:0000259" key="2">
    <source>
        <dbReference type="Pfam" id="PF03007"/>
    </source>
</evidence>
<protein>
    <submittedName>
        <fullName evidence="3">Wax ester synthase-like acyl-CoA acyltransferase family protein</fullName>
    </submittedName>
</protein>
<feature type="region of interest" description="Disordered" evidence="1">
    <location>
        <begin position="284"/>
        <end position="311"/>
    </location>
</feature>
<dbReference type="Pfam" id="PF03007">
    <property type="entry name" value="WS_DGAT_cat"/>
    <property type="match status" value="1"/>
</dbReference>
<comment type="caution">
    <text evidence="3">The sequence shown here is derived from an EMBL/GenBank/DDBJ whole genome shotgun (WGS) entry which is preliminary data.</text>
</comment>
<sequence>MKQVAGRDAVFLYIGKGGAASTVLSCNFVENPGGLPLGLSPDDMAEWALARIEVNDLFKSKLVRLPGDFGLPYWMHDPDFSITDHVEIHRAGDRDWAAVRATLAELADASLDLTRPPWMMHVIPDVENVPEHEGLTSIIAFHFHHVAFDGITLGTMSATMFSDAPITDPGTFVGEGSRSTASLMAREAVRVPATAGRFIGAGVQNYRRSRKATPAVAEPANSTWPVTRFNGTFRGPRTADLVSFPRDRVVDLKSRIAGVTVNDLMLSVSGRPFISTYARMAKRHTRRCPPSRPSRPDRYAQATPSTSSRSWSSICIPENPIFALDC</sequence>
<accession>A0A318RI69</accession>
<dbReference type="InterPro" id="IPR004255">
    <property type="entry name" value="O-acyltransferase_WSD1_N"/>
</dbReference>
<keyword evidence="3" id="KW-0808">Transferase</keyword>
<dbReference type="GO" id="GO:0045017">
    <property type="term" value="P:glycerolipid biosynthetic process"/>
    <property type="evidence" value="ECO:0007669"/>
    <property type="project" value="InterPro"/>
</dbReference>
<reference evidence="3 4" key="1">
    <citation type="submission" date="2018-06" db="EMBL/GenBank/DDBJ databases">
        <title>Genomic Encyclopedia of Type Strains, Phase IV (KMG-IV): sequencing the most valuable type-strain genomes for metagenomic binning, comparative biology and taxonomic classification.</title>
        <authorList>
            <person name="Goeker M."/>
        </authorList>
    </citation>
    <scope>NUCLEOTIDE SEQUENCE [LARGE SCALE GENOMIC DNA]</scope>
    <source>
        <strain evidence="3 4">DSM 45521</strain>
    </source>
</reference>